<dbReference type="OrthoDB" id="7189911at2"/>
<dbReference type="RefSeq" id="WP_101715023.1">
    <property type="nucleotide sequence ID" value="NZ_CP026100.1"/>
</dbReference>
<evidence type="ECO:0008006" key="6">
    <source>
        <dbReference type="Google" id="ProtNLM"/>
    </source>
</evidence>
<dbReference type="KEGG" id="cfh:C1707_10285"/>
<dbReference type="AlphaFoldDB" id="A0A2N5CN36"/>
<keyword evidence="5" id="KW-1185">Reference proteome</keyword>
<reference evidence="2 5" key="2">
    <citation type="submission" date="2018-01" db="EMBL/GenBank/DDBJ databases">
        <title>Complete genome sequence of Caulobacter flavus RHGG3.</title>
        <authorList>
            <person name="Yang E."/>
        </authorList>
    </citation>
    <scope>NUCLEOTIDE SEQUENCE [LARGE SCALE GENOMIC DNA]</scope>
    <source>
        <strain evidence="2 5">RHGG3</strain>
    </source>
</reference>
<accession>A0A2N5CN36</accession>
<sequence>MMQRRTFLIGTAGLVAVPALADAEAAWSKPVAIHFEPGASTPSQGDKELEAAVEAFRRRPNPRRNDHVSIVGYIDDAELRQGLRDLRLERAESVADHFKHMERGAASPRLLPGKRLLVDVAGPSAENRVALISWRLNA</sequence>
<proteinExistence type="predicted"/>
<dbReference type="EMBL" id="CP026100">
    <property type="protein sequence ID" value="AYV46620.1"/>
    <property type="molecule type" value="Genomic_DNA"/>
</dbReference>
<dbReference type="Proteomes" id="UP000281192">
    <property type="component" value="Chromosome"/>
</dbReference>
<keyword evidence="1" id="KW-0732">Signal</keyword>
<evidence type="ECO:0000313" key="3">
    <source>
        <dbReference type="EMBL" id="PLR07856.1"/>
    </source>
</evidence>
<dbReference type="PROSITE" id="PS51318">
    <property type="entry name" value="TAT"/>
    <property type="match status" value="1"/>
</dbReference>
<protein>
    <recommendedName>
        <fullName evidence="6">OmpA-like domain-containing protein</fullName>
    </recommendedName>
</protein>
<feature type="signal peptide" evidence="1">
    <location>
        <begin position="1"/>
        <end position="21"/>
    </location>
</feature>
<evidence type="ECO:0000256" key="1">
    <source>
        <dbReference type="SAM" id="SignalP"/>
    </source>
</evidence>
<name>A0A2N5CN36_9CAUL</name>
<dbReference type="Gene3D" id="3.30.1330.60">
    <property type="entry name" value="OmpA-like domain"/>
    <property type="match status" value="1"/>
</dbReference>
<gene>
    <name evidence="2" type="ORF">C1707_10285</name>
    <name evidence="3" type="ORF">CFHF_21760</name>
</gene>
<reference evidence="3 4" key="1">
    <citation type="submission" date="2017-12" db="EMBL/GenBank/DDBJ databases">
        <title>The genome sequence of Caulobacter flavus CGMCC1 15093.</title>
        <authorList>
            <person name="Gao J."/>
            <person name="Mao X."/>
            <person name="Sun J."/>
        </authorList>
    </citation>
    <scope>NUCLEOTIDE SEQUENCE [LARGE SCALE GENOMIC DNA]</scope>
    <source>
        <strain evidence="3 4">CGMCC1 15093</strain>
    </source>
</reference>
<dbReference type="Proteomes" id="UP000234483">
    <property type="component" value="Unassembled WGS sequence"/>
</dbReference>
<dbReference type="InterPro" id="IPR036737">
    <property type="entry name" value="OmpA-like_sf"/>
</dbReference>
<evidence type="ECO:0000313" key="2">
    <source>
        <dbReference type="EMBL" id="AYV46620.1"/>
    </source>
</evidence>
<organism evidence="3 4">
    <name type="scientific">Caulobacter flavus</name>
    <dbReference type="NCBI Taxonomy" id="1679497"/>
    <lineage>
        <taxon>Bacteria</taxon>
        <taxon>Pseudomonadati</taxon>
        <taxon>Pseudomonadota</taxon>
        <taxon>Alphaproteobacteria</taxon>
        <taxon>Caulobacterales</taxon>
        <taxon>Caulobacteraceae</taxon>
        <taxon>Caulobacter</taxon>
    </lineage>
</organism>
<evidence type="ECO:0000313" key="5">
    <source>
        <dbReference type="Proteomes" id="UP000281192"/>
    </source>
</evidence>
<feature type="chain" id="PRO_5044577684" description="OmpA-like domain-containing protein" evidence="1">
    <location>
        <begin position="22"/>
        <end position="138"/>
    </location>
</feature>
<dbReference type="EMBL" id="PJRQ01000044">
    <property type="protein sequence ID" value="PLR07856.1"/>
    <property type="molecule type" value="Genomic_DNA"/>
</dbReference>
<dbReference type="InterPro" id="IPR006311">
    <property type="entry name" value="TAT_signal"/>
</dbReference>
<evidence type="ECO:0000313" key="4">
    <source>
        <dbReference type="Proteomes" id="UP000234483"/>
    </source>
</evidence>